<evidence type="ECO:0000256" key="8">
    <source>
        <dbReference type="PIRSR" id="PIRSR006487-1"/>
    </source>
</evidence>
<comment type="function">
    <text evidence="7">The glycine cleavage system catalyzes the degradation of glycine.</text>
</comment>
<keyword evidence="12" id="KW-0489">Methyltransferase</keyword>
<dbReference type="InterPro" id="IPR006222">
    <property type="entry name" value="GCVT_N"/>
</dbReference>
<dbReference type="SUPFAM" id="SSF103025">
    <property type="entry name" value="Folate-binding domain"/>
    <property type="match status" value="1"/>
</dbReference>
<name>A0A7V4EAQ6_UNCW3</name>
<dbReference type="Gene3D" id="4.10.1250.10">
    <property type="entry name" value="Aminomethyltransferase fragment"/>
    <property type="match status" value="1"/>
</dbReference>
<dbReference type="GO" id="GO:0005829">
    <property type="term" value="C:cytosol"/>
    <property type="evidence" value="ECO:0007669"/>
    <property type="project" value="TreeGrafter"/>
</dbReference>
<dbReference type="EMBL" id="DTAR01000050">
    <property type="protein sequence ID" value="HGM97533.1"/>
    <property type="molecule type" value="Genomic_DNA"/>
</dbReference>
<dbReference type="NCBIfam" id="TIGR00528">
    <property type="entry name" value="gcvT"/>
    <property type="match status" value="1"/>
</dbReference>
<dbReference type="Gene3D" id="2.40.30.110">
    <property type="entry name" value="Aminomethyltransferase beta-barrel domains"/>
    <property type="match status" value="1"/>
</dbReference>
<dbReference type="InterPro" id="IPR013977">
    <property type="entry name" value="GcvT_C"/>
</dbReference>
<dbReference type="GO" id="GO:0008483">
    <property type="term" value="F:transaminase activity"/>
    <property type="evidence" value="ECO:0007669"/>
    <property type="project" value="UniProtKB-KW"/>
</dbReference>
<dbReference type="FunFam" id="3.30.70.1400:FF:000001">
    <property type="entry name" value="Aminomethyltransferase"/>
    <property type="match status" value="1"/>
</dbReference>
<gene>
    <name evidence="7 12" type="primary">gcvT</name>
    <name evidence="12" type="ORF">ENT96_00575</name>
    <name evidence="11" type="ORF">ENU72_01105</name>
</gene>
<protein>
    <recommendedName>
        <fullName evidence="2 7">Aminomethyltransferase</fullName>
        <ecNumber evidence="2 7">2.1.2.10</ecNumber>
    </recommendedName>
    <alternativeName>
        <fullName evidence="5 7">Glycine cleavage system T protein</fullName>
    </alternativeName>
</protein>
<comment type="similarity">
    <text evidence="1 7">Belongs to the GcvT family.</text>
</comment>
<evidence type="ECO:0000256" key="4">
    <source>
        <dbReference type="ARBA" id="ARBA00022679"/>
    </source>
</evidence>
<evidence type="ECO:0000256" key="5">
    <source>
        <dbReference type="ARBA" id="ARBA00031395"/>
    </source>
</evidence>
<dbReference type="InterPro" id="IPR028896">
    <property type="entry name" value="GcvT/YgfZ/DmdA"/>
</dbReference>
<dbReference type="NCBIfam" id="NF001567">
    <property type="entry name" value="PRK00389.1"/>
    <property type="match status" value="1"/>
</dbReference>
<dbReference type="EMBL" id="DTDP01000046">
    <property type="protein sequence ID" value="HGK53605.1"/>
    <property type="molecule type" value="Genomic_DNA"/>
</dbReference>
<organism evidence="12">
    <name type="scientific">candidate division WOR-3 bacterium</name>
    <dbReference type="NCBI Taxonomy" id="2052148"/>
    <lineage>
        <taxon>Bacteria</taxon>
        <taxon>Bacteria division WOR-3</taxon>
    </lineage>
</organism>
<keyword evidence="3 7" id="KW-0032">Aminotransferase</keyword>
<evidence type="ECO:0000256" key="1">
    <source>
        <dbReference type="ARBA" id="ARBA00008609"/>
    </source>
</evidence>
<dbReference type="InterPro" id="IPR006223">
    <property type="entry name" value="GcvT"/>
</dbReference>
<dbReference type="PANTHER" id="PTHR43757">
    <property type="entry name" value="AMINOMETHYLTRANSFERASE"/>
    <property type="match status" value="1"/>
</dbReference>
<sequence length="365" mass="41939">MLKRTPFYDKHIKLNAKMVPFAGFEMPVQYEGIIKETIYAREKLVIFDVSHMGEIEIKGKDALKFLSYVVSNDPSLLKDYQVQYAVLLNENGGSVDDLLIYKLPDRYFLVVNAANTLKDYDFLCEMSKNFDVEIKNLSDEIAQLAIQGPLAEPHLVNILELNLSNVKFYWSMETKYKDIPILISRTGYTGEDGFEIYVRKEYADFIWNEVFKGDIKPAGLGARDTLRLEMGYPLYGHELDDDTSPLEAGLKRFVKVKENFLGKERIIKELKEGIKKKLIGFYSEEKGVIPREKMKIFSDGEEIGYVTSGTFSPNLNKGIGMGYVRSDFEGEKIYIDIRGKIKEFKITSLPFVKETSLKIPKKRKE</sequence>
<dbReference type="SUPFAM" id="SSF101790">
    <property type="entry name" value="Aminomethyltransferase beta-barrel domain"/>
    <property type="match status" value="1"/>
</dbReference>
<feature type="domain" description="GCVT N-terminal" evidence="9">
    <location>
        <begin position="7"/>
        <end position="257"/>
    </location>
</feature>
<dbReference type="GO" id="GO:0019464">
    <property type="term" value="P:glycine decarboxylation via glycine cleavage system"/>
    <property type="evidence" value="ECO:0007669"/>
    <property type="project" value="UniProtKB-UniRule"/>
</dbReference>
<dbReference type="GO" id="GO:0032259">
    <property type="term" value="P:methylation"/>
    <property type="evidence" value="ECO:0007669"/>
    <property type="project" value="UniProtKB-KW"/>
</dbReference>
<evidence type="ECO:0000256" key="3">
    <source>
        <dbReference type="ARBA" id="ARBA00022576"/>
    </source>
</evidence>
<evidence type="ECO:0000259" key="9">
    <source>
        <dbReference type="Pfam" id="PF01571"/>
    </source>
</evidence>
<dbReference type="InterPro" id="IPR027266">
    <property type="entry name" value="TrmE/GcvT-like"/>
</dbReference>
<comment type="catalytic activity">
    <reaction evidence="6 7">
        <text>N(6)-[(R)-S(8)-aminomethyldihydrolipoyl]-L-lysyl-[protein] + (6S)-5,6,7,8-tetrahydrofolate = N(6)-[(R)-dihydrolipoyl]-L-lysyl-[protein] + (6R)-5,10-methylene-5,6,7,8-tetrahydrofolate + NH4(+)</text>
        <dbReference type="Rhea" id="RHEA:16945"/>
        <dbReference type="Rhea" id="RHEA-COMP:10475"/>
        <dbReference type="Rhea" id="RHEA-COMP:10492"/>
        <dbReference type="ChEBI" id="CHEBI:15636"/>
        <dbReference type="ChEBI" id="CHEBI:28938"/>
        <dbReference type="ChEBI" id="CHEBI:57453"/>
        <dbReference type="ChEBI" id="CHEBI:83100"/>
        <dbReference type="ChEBI" id="CHEBI:83143"/>
        <dbReference type="EC" id="2.1.2.10"/>
    </reaction>
</comment>
<dbReference type="PANTHER" id="PTHR43757:SF2">
    <property type="entry name" value="AMINOMETHYLTRANSFERASE, MITOCHONDRIAL"/>
    <property type="match status" value="1"/>
</dbReference>
<evidence type="ECO:0000313" key="11">
    <source>
        <dbReference type="EMBL" id="HGK53605.1"/>
    </source>
</evidence>
<proteinExistence type="inferred from homology"/>
<dbReference type="Pfam" id="PF08669">
    <property type="entry name" value="GCV_T_C"/>
    <property type="match status" value="1"/>
</dbReference>
<dbReference type="GO" id="GO:0004047">
    <property type="term" value="F:aminomethyltransferase activity"/>
    <property type="evidence" value="ECO:0007669"/>
    <property type="project" value="UniProtKB-UniRule"/>
</dbReference>
<reference evidence="12" key="1">
    <citation type="journal article" date="2020" name="mSystems">
        <title>Genome- and Community-Level Interaction Insights into Carbon Utilization and Element Cycling Functions of Hydrothermarchaeota in Hydrothermal Sediment.</title>
        <authorList>
            <person name="Zhou Z."/>
            <person name="Liu Y."/>
            <person name="Xu W."/>
            <person name="Pan J."/>
            <person name="Luo Z.H."/>
            <person name="Li M."/>
        </authorList>
    </citation>
    <scope>NUCLEOTIDE SEQUENCE [LARGE SCALE GENOMIC DNA]</scope>
    <source>
        <strain evidence="12">SpSt-626</strain>
        <strain evidence="11">SpSt-695</strain>
    </source>
</reference>
<comment type="caution">
    <text evidence="12">The sequence shown here is derived from an EMBL/GenBank/DDBJ whole genome shotgun (WGS) entry which is preliminary data.</text>
</comment>
<dbReference type="AlphaFoldDB" id="A0A7V4EAQ6"/>
<evidence type="ECO:0000259" key="10">
    <source>
        <dbReference type="Pfam" id="PF08669"/>
    </source>
</evidence>
<dbReference type="GO" id="GO:0005960">
    <property type="term" value="C:glycine cleavage complex"/>
    <property type="evidence" value="ECO:0007669"/>
    <property type="project" value="InterPro"/>
</dbReference>
<dbReference type="Gene3D" id="3.30.70.1400">
    <property type="entry name" value="Aminomethyltransferase beta-barrel domains"/>
    <property type="match status" value="1"/>
</dbReference>
<evidence type="ECO:0000313" key="12">
    <source>
        <dbReference type="EMBL" id="HGM97533.1"/>
    </source>
</evidence>
<dbReference type="PIRSF" id="PIRSF006487">
    <property type="entry name" value="GcvT"/>
    <property type="match status" value="1"/>
</dbReference>
<dbReference type="InterPro" id="IPR029043">
    <property type="entry name" value="GcvT/YgfZ_C"/>
</dbReference>
<evidence type="ECO:0000256" key="7">
    <source>
        <dbReference type="HAMAP-Rule" id="MF_00259"/>
    </source>
</evidence>
<dbReference type="EC" id="2.1.2.10" evidence="2 7"/>
<comment type="subunit">
    <text evidence="7">The glycine cleavage system is composed of four proteins: P, T, L and H.</text>
</comment>
<evidence type="ECO:0000256" key="6">
    <source>
        <dbReference type="ARBA" id="ARBA00047665"/>
    </source>
</evidence>
<feature type="binding site" evidence="8">
    <location>
        <position position="195"/>
    </location>
    <ligand>
        <name>substrate</name>
    </ligand>
</feature>
<dbReference type="InterPro" id="IPR022903">
    <property type="entry name" value="GcvT_bac"/>
</dbReference>
<accession>A0A7V4EAQ6</accession>
<keyword evidence="4 7" id="KW-0808">Transferase</keyword>
<dbReference type="Gene3D" id="3.30.1360.120">
    <property type="entry name" value="Probable tRNA modification gtpase trme, domain 1"/>
    <property type="match status" value="1"/>
</dbReference>
<dbReference type="Pfam" id="PF01571">
    <property type="entry name" value="GCV_T"/>
    <property type="match status" value="1"/>
</dbReference>
<dbReference type="GO" id="GO:0008168">
    <property type="term" value="F:methyltransferase activity"/>
    <property type="evidence" value="ECO:0007669"/>
    <property type="project" value="UniProtKB-KW"/>
</dbReference>
<dbReference type="HAMAP" id="MF_00259">
    <property type="entry name" value="GcvT"/>
    <property type="match status" value="1"/>
</dbReference>
<feature type="domain" description="Aminomethyltransferase C-terminal" evidence="10">
    <location>
        <begin position="276"/>
        <end position="353"/>
    </location>
</feature>
<evidence type="ECO:0000256" key="2">
    <source>
        <dbReference type="ARBA" id="ARBA00012616"/>
    </source>
</evidence>